<protein>
    <submittedName>
        <fullName evidence="2">Uncharacterized protein</fullName>
    </submittedName>
</protein>
<evidence type="ECO:0000256" key="1">
    <source>
        <dbReference type="SAM" id="MobiDB-lite"/>
    </source>
</evidence>
<keyword evidence="3" id="KW-1185">Reference proteome</keyword>
<evidence type="ECO:0000313" key="3">
    <source>
        <dbReference type="Proteomes" id="UP000077926"/>
    </source>
</evidence>
<name>A0A1B3XKB3_9BACI</name>
<reference evidence="2 3" key="1">
    <citation type="submission" date="2016-08" db="EMBL/GenBank/DDBJ databases">
        <title>Complete genome sequence of Bacillus muralis G25-68, a strain with toxicity to nematodes.</title>
        <authorList>
            <person name="Zheng Z."/>
        </authorList>
    </citation>
    <scope>NUCLEOTIDE SEQUENCE [LARGE SCALE GENOMIC DNA]</scope>
    <source>
        <strain evidence="2 3">G25-68</strain>
    </source>
</reference>
<sequence length="75" mass="8488">MFGVLRRKKSHKSIAQERYKSGKVNSKQDISSKIIPFLVSGISKLESSILKLRVLWKYNENIIISLAVPMGLEGK</sequence>
<dbReference type="KEGG" id="bmur:ABE28_004745"/>
<organism evidence="2 3">
    <name type="scientific">Peribacillus muralis</name>
    <dbReference type="NCBI Taxonomy" id="264697"/>
    <lineage>
        <taxon>Bacteria</taxon>
        <taxon>Bacillati</taxon>
        <taxon>Bacillota</taxon>
        <taxon>Bacilli</taxon>
        <taxon>Bacillales</taxon>
        <taxon>Bacillaceae</taxon>
        <taxon>Peribacillus</taxon>
    </lineage>
</organism>
<feature type="region of interest" description="Disordered" evidence="1">
    <location>
        <begin position="1"/>
        <end position="27"/>
    </location>
</feature>
<proteinExistence type="predicted"/>
<dbReference type="STRING" id="264697.ABE28_004745"/>
<dbReference type="AlphaFoldDB" id="A0A1B3XKB3"/>
<gene>
    <name evidence="2" type="ORF">ABE28_004745</name>
</gene>
<dbReference type="Proteomes" id="UP000077926">
    <property type="component" value="Chromosome"/>
</dbReference>
<feature type="compositionally biased region" description="Basic residues" evidence="1">
    <location>
        <begin position="1"/>
        <end position="12"/>
    </location>
</feature>
<evidence type="ECO:0000313" key="2">
    <source>
        <dbReference type="EMBL" id="AOH53649.1"/>
    </source>
</evidence>
<dbReference type="EMBL" id="CP017080">
    <property type="protein sequence ID" value="AOH53649.1"/>
    <property type="molecule type" value="Genomic_DNA"/>
</dbReference>
<accession>A0A1B3XKB3</accession>